<dbReference type="EMBL" id="HACG01015678">
    <property type="protein sequence ID" value="CEK62543.1"/>
    <property type="molecule type" value="Transcribed_RNA"/>
</dbReference>
<gene>
    <name evidence="10" type="primary">ORF45460</name>
</gene>
<evidence type="ECO:0000256" key="6">
    <source>
        <dbReference type="ARBA" id="ARBA00022840"/>
    </source>
</evidence>
<protein>
    <recommendedName>
        <fullName evidence="1">non-specific serine/threonine protein kinase</fullName>
        <ecNumber evidence="1">2.7.11.1</ecNumber>
    </recommendedName>
</protein>
<name>A0A0B6Z1Z3_9EUPU</name>
<keyword evidence="6" id="KW-0067">ATP-binding</keyword>
<dbReference type="PANTHER" id="PTHR44899">
    <property type="entry name" value="CAMK FAMILY PROTEIN KINASE"/>
    <property type="match status" value="1"/>
</dbReference>
<dbReference type="SUPFAM" id="SSF56112">
    <property type="entry name" value="Protein kinase-like (PK-like)"/>
    <property type="match status" value="1"/>
</dbReference>
<evidence type="ECO:0000259" key="9">
    <source>
        <dbReference type="PROSITE" id="PS50011"/>
    </source>
</evidence>
<sequence length="139" mass="15350">MWSLGCVLYELTTLKRAFINISSLISGQFSPVSSEYSHDLHDLIAELLRVNPEDRPSANDVLAMVFIRAKIDSDQILEDSSSAAAISDLDLFLIGGRRNGRSATGNTILGIHGAFKESNHFESENRLVTGVKWCRRGQV</sequence>
<reference evidence="10" key="1">
    <citation type="submission" date="2014-12" db="EMBL/GenBank/DDBJ databases">
        <title>Insight into the proteome of Arion vulgaris.</title>
        <authorList>
            <person name="Aradska J."/>
            <person name="Bulat T."/>
            <person name="Smidak R."/>
            <person name="Sarate P."/>
            <person name="Gangsoo J."/>
            <person name="Sialana F."/>
            <person name="Bilban M."/>
            <person name="Lubec G."/>
        </authorList>
    </citation>
    <scope>NUCLEOTIDE SEQUENCE</scope>
    <source>
        <tissue evidence="10">Skin</tissue>
    </source>
</reference>
<accession>A0A0B6Z1Z3</accession>
<dbReference type="InterPro" id="IPR000719">
    <property type="entry name" value="Prot_kinase_dom"/>
</dbReference>
<feature type="domain" description="Protein kinase" evidence="9">
    <location>
        <begin position="1"/>
        <end position="67"/>
    </location>
</feature>
<dbReference type="AlphaFoldDB" id="A0A0B6Z1Z3"/>
<evidence type="ECO:0000256" key="1">
    <source>
        <dbReference type="ARBA" id="ARBA00012513"/>
    </source>
</evidence>
<evidence type="ECO:0000256" key="4">
    <source>
        <dbReference type="ARBA" id="ARBA00022741"/>
    </source>
</evidence>
<evidence type="ECO:0000256" key="3">
    <source>
        <dbReference type="ARBA" id="ARBA00022679"/>
    </source>
</evidence>
<keyword evidence="4" id="KW-0547">Nucleotide-binding</keyword>
<comment type="catalytic activity">
    <reaction evidence="8">
        <text>L-seryl-[protein] + ATP = O-phospho-L-seryl-[protein] + ADP + H(+)</text>
        <dbReference type="Rhea" id="RHEA:17989"/>
        <dbReference type="Rhea" id="RHEA-COMP:9863"/>
        <dbReference type="Rhea" id="RHEA-COMP:11604"/>
        <dbReference type="ChEBI" id="CHEBI:15378"/>
        <dbReference type="ChEBI" id="CHEBI:29999"/>
        <dbReference type="ChEBI" id="CHEBI:30616"/>
        <dbReference type="ChEBI" id="CHEBI:83421"/>
        <dbReference type="ChEBI" id="CHEBI:456216"/>
        <dbReference type="EC" id="2.7.11.1"/>
    </reaction>
</comment>
<evidence type="ECO:0000256" key="2">
    <source>
        <dbReference type="ARBA" id="ARBA00022527"/>
    </source>
</evidence>
<evidence type="ECO:0000256" key="8">
    <source>
        <dbReference type="ARBA" id="ARBA00048679"/>
    </source>
</evidence>
<dbReference type="PANTHER" id="PTHR44899:SF3">
    <property type="entry name" value="SERINE_THREONINE-PROTEIN KINASE NEK1"/>
    <property type="match status" value="1"/>
</dbReference>
<dbReference type="Gene3D" id="1.10.510.10">
    <property type="entry name" value="Transferase(Phosphotransferase) domain 1"/>
    <property type="match status" value="1"/>
</dbReference>
<keyword evidence="2" id="KW-0723">Serine/threonine-protein kinase</keyword>
<dbReference type="EC" id="2.7.11.1" evidence="1"/>
<keyword evidence="5" id="KW-0418">Kinase</keyword>
<evidence type="ECO:0000313" key="10">
    <source>
        <dbReference type="EMBL" id="CEK62543.1"/>
    </source>
</evidence>
<organism evidence="10">
    <name type="scientific">Arion vulgaris</name>
    <dbReference type="NCBI Taxonomy" id="1028688"/>
    <lineage>
        <taxon>Eukaryota</taxon>
        <taxon>Metazoa</taxon>
        <taxon>Spiralia</taxon>
        <taxon>Lophotrochozoa</taxon>
        <taxon>Mollusca</taxon>
        <taxon>Gastropoda</taxon>
        <taxon>Heterobranchia</taxon>
        <taxon>Euthyneura</taxon>
        <taxon>Panpulmonata</taxon>
        <taxon>Eupulmonata</taxon>
        <taxon>Stylommatophora</taxon>
        <taxon>Helicina</taxon>
        <taxon>Arionoidea</taxon>
        <taxon>Arionidae</taxon>
        <taxon>Arion</taxon>
    </lineage>
</organism>
<proteinExistence type="predicted"/>
<keyword evidence="3" id="KW-0808">Transferase</keyword>
<dbReference type="GO" id="GO:0005524">
    <property type="term" value="F:ATP binding"/>
    <property type="evidence" value="ECO:0007669"/>
    <property type="project" value="UniProtKB-KW"/>
</dbReference>
<dbReference type="PROSITE" id="PS50011">
    <property type="entry name" value="PROTEIN_KINASE_DOM"/>
    <property type="match status" value="1"/>
</dbReference>
<comment type="catalytic activity">
    <reaction evidence="7">
        <text>L-threonyl-[protein] + ATP = O-phospho-L-threonyl-[protein] + ADP + H(+)</text>
        <dbReference type="Rhea" id="RHEA:46608"/>
        <dbReference type="Rhea" id="RHEA-COMP:11060"/>
        <dbReference type="Rhea" id="RHEA-COMP:11605"/>
        <dbReference type="ChEBI" id="CHEBI:15378"/>
        <dbReference type="ChEBI" id="CHEBI:30013"/>
        <dbReference type="ChEBI" id="CHEBI:30616"/>
        <dbReference type="ChEBI" id="CHEBI:61977"/>
        <dbReference type="ChEBI" id="CHEBI:456216"/>
        <dbReference type="EC" id="2.7.11.1"/>
    </reaction>
</comment>
<evidence type="ECO:0000256" key="7">
    <source>
        <dbReference type="ARBA" id="ARBA00047899"/>
    </source>
</evidence>
<dbReference type="InterPro" id="IPR051131">
    <property type="entry name" value="NEK_Ser/Thr_kinase_NIMA"/>
</dbReference>
<evidence type="ECO:0000256" key="5">
    <source>
        <dbReference type="ARBA" id="ARBA00022777"/>
    </source>
</evidence>
<dbReference type="InterPro" id="IPR011009">
    <property type="entry name" value="Kinase-like_dom_sf"/>
</dbReference>
<dbReference type="GO" id="GO:0004674">
    <property type="term" value="F:protein serine/threonine kinase activity"/>
    <property type="evidence" value="ECO:0007669"/>
    <property type="project" value="UniProtKB-KW"/>
</dbReference>
<feature type="non-terminal residue" evidence="10">
    <location>
        <position position="139"/>
    </location>
</feature>